<dbReference type="InterPro" id="IPR035472">
    <property type="entry name" value="RpiR-like_SIS"/>
</dbReference>
<dbReference type="SUPFAM" id="SSF46689">
    <property type="entry name" value="Homeodomain-like"/>
    <property type="match status" value="1"/>
</dbReference>
<dbReference type="InterPro" id="IPR009057">
    <property type="entry name" value="Homeodomain-like_sf"/>
</dbReference>
<dbReference type="InterPro" id="IPR036388">
    <property type="entry name" value="WH-like_DNA-bd_sf"/>
</dbReference>
<evidence type="ECO:0000256" key="3">
    <source>
        <dbReference type="ARBA" id="ARBA00023163"/>
    </source>
</evidence>
<comment type="caution">
    <text evidence="6">The sequence shown here is derived from an EMBL/GenBank/DDBJ whole genome shotgun (WGS) entry which is preliminary data.</text>
</comment>
<accession>A0ABV1IAX6</accession>
<feature type="domain" description="SIS" evidence="5">
    <location>
        <begin position="128"/>
        <end position="267"/>
    </location>
</feature>
<dbReference type="InterPro" id="IPR046348">
    <property type="entry name" value="SIS_dom_sf"/>
</dbReference>
<dbReference type="InterPro" id="IPR001347">
    <property type="entry name" value="SIS_dom"/>
</dbReference>
<evidence type="ECO:0000259" key="5">
    <source>
        <dbReference type="PROSITE" id="PS51464"/>
    </source>
</evidence>
<organism evidence="6 7">
    <name type="scientific">Coprococcus aceti</name>
    <dbReference type="NCBI Taxonomy" id="2981786"/>
    <lineage>
        <taxon>Bacteria</taxon>
        <taxon>Bacillati</taxon>
        <taxon>Bacillota</taxon>
        <taxon>Clostridia</taxon>
        <taxon>Lachnospirales</taxon>
        <taxon>Lachnospiraceae</taxon>
        <taxon>Coprococcus</taxon>
    </lineage>
</organism>
<dbReference type="Proteomes" id="UP001494672">
    <property type="component" value="Unassembled WGS sequence"/>
</dbReference>
<dbReference type="InterPro" id="IPR000281">
    <property type="entry name" value="HTH_RpiR"/>
</dbReference>
<dbReference type="CDD" id="cd05013">
    <property type="entry name" value="SIS_RpiR"/>
    <property type="match status" value="1"/>
</dbReference>
<gene>
    <name evidence="6" type="ORF">AAAU18_10705</name>
</gene>
<evidence type="ECO:0000256" key="2">
    <source>
        <dbReference type="ARBA" id="ARBA00023125"/>
    </source>
</evidence>
<evidence type="ECO:0000313" key="6">
    <source>
        <dbReference type="EMBL" id="MEQ2593376.1"/>
    </source>
</evidence>
<reference evidence="6 7" key="1">
    <citation type="submission" date="2024-04" db="EMBL/GenBank/DDBJ databases">
        <title>Human intestinal bacterial collection.</title>
        <authorList>
            <person name="Pauvert C."/>
            <person name="Hitch T.C.A."/>
            <person name="Clavel T."/>
        </authorList>
    </citation>
    <scope>NUCLEOTIDE SEQUENCE [LARGE SCALE GENOMIC DNA]</scope>
    <source>
        <strain evidence="6 7">CLA-AA-H181</strain>
    </source>
</reference>
<dbReference type="PROSITE" id="PS51464">
    <property type="entry name" value="SIS"/>
    <property type="match status" value="1"/>
</dbReference>
<dbReference type="InterPro" id="IPR047640">
    <property type="entry name" value="RpiR-like"/>
</dbReference>
<dbReference type="EMBL" id="JBBNGJ010000008">
    <property type="protein sequence ID" value="MEQ2593376.1"/>
    <property type="molecule type" value="Genomic_DNA"/>
</dbReference>
<keyword evidence="3" id="KW-0804">Transcription</keyword>
<proteinExistence type="predicted"/>
<sequence>MVTDNIRAAYPKFRQSEQKAAEYMLGHMDDMENMTLAKMADTAGVSQPTVLRMLRRSGYDGFREVKIAVLKDRIRENGIWDDANDQVLGMPFHKGEKIEDIPGRIVVNTIELLNDSLKSISAKALEKTVCAIDRAGRVGIFSVEDSNSVAIDLQTKLMYLGISCEYNCDYYLQSIQAGHMSTGDVAIGISYTGTSINTVDVLKSARNRGATTIAITNFTDTPLAEAADIMILTSDRQFLQGNDIFSRTVHMAVVDMIYVGLMSMDFDKYSGQLSKSGRMISKRRYGADM</sequence>
<dbReference type="Pfam" id="PF01418">
    <property type="entry name" value="HTH_6"/>
    <property type="match status" value="1"/>
</dbReference>
<evidence type="ECO:0000313" key="7">
    <source>
        <dbReference type="Proteomes" id="UP001494672"/>
    </source>
</evidence>
<protein>
    <submittedName>
        <fullName evidence="6">MurR/RpiR family transcriptional regulator</fullName>
    </submittedName>
</protein>
<name>A0ABV1IAX6_9FIRM</name>
<dbReference type="Pfam" id="PF01380">
    <property type="entry name" value="SIS"/>
    <property type="match status" value="1"/>
</dbReference>
<evidence type="ECO:0000256" key="1">
    <source>
        <dbReference type="ARBA" id="ARBA00023015"/>
    </source>
</evidence>
<dbReference type="RefSeq" id="WP_022215790.1">
    <property type="nucleotide sequence ID" value="NZ_JBBNGJ010000008.1"/>
</dbReference>
<dbReference type="SUPFAM" id="SSF53697">
    <property type="entry name" value="SIS domain"/>
    <property type="match status" value="1"/>
</dbReference>
<dbReference type="Gene3D" id="3.40.50.10490">
    <property type="entry name" value="Glucose-6-phosphate isomerase like protein, domain 1"/>
    <property type="match status" value="1"/>
</dbReference>
<dbReference type="PANTHER" id="PTHR30514">
    <property type="entry name" value="GLUCOKINASE"/>
    <property type="match status" value="1"/>
</dbReference>
<dbReference type="PROSITE" id="PS51071">
    <property type="entry name" value="HTH_RPIR"/>
    <property type="match status" value="1"/>
</dbReference>
<dbReference type="PANTHER" id="PTHR30514:SF1">
    <property type="entry name" value="HTH-TYPE TRANSCRIPTIONAL REGULATOR HEXR-RELATED"/>
    <property type="match status" value="1"/>
</dbReference>
<feature type="domain" description="HTH rpiR-type" evidence="4">
    <location>
        <begin position="1"/>
        <end position="76"/>
    </location>
</feature>
<dbReference type="Gene3D" id="1.10.10.10">
    <property type="entry name" value="Winged helix-like DNA-binding domain superfamily/Winged helix DNA-binding domain"/>
    <property type="match status" value="1"/>
</dbReference>
<keyword evidence="7" id="KW-1185">Reference proteome</keyword>
<keyword evidence="2" id="KW-0238">DNA-binding</keyword>
<keyword evidence="1" id="KW-0805">Transcription regulation</keyword>
<evidence type="ECO:0000259" key="4">
    <source>
        <dbReference type="PROSITE" id="PS51071"/>
    </source>
</evidence>